<comment type="caution">
    <text evidence="1">The sequence shown here is derived from an EMBL/GenBank/DDBJ whole genome shotgun (WGS) entry which is preliminary data.</text>
</comment>
<keyword evidence="2" id="KW-1185">Reference proteome</keyword>
<dbReference type="AlphaFoldDB" id="A0AAJ0CLC8"/>
<organism evidence="1 2">
    <name type="scientific">Conoideocrella luteorostrata</name>
    <dbReference type="NCBI Taxonomy" id="1105319"/>
    <lineage>
        <taxon>Eukaryota</taxon>
        <taxon>Fungi</taxon>
        <taxon>Dikarya</taxon>
        <taxon>Ascomycota</taxon>
        <taxon>Pezizomycotina</taxon>
        <taxon>Sordariomycetes</taxon>
        <taxon>Hypocreomycetidae</taxon>
        <taxon>Hypocreales</taxon>
        <taxon>Clavicipitaceae</taxon>
        <taxon>Conoideocrella</taxon>
    </lineage>
</organism>
<gene>
    <name evidence="1" type="ORF">QQS21_007550</name>
</gene>
<protein>
    <submittedName>
        <fullName evidence="1">Uncharacterized protein</fullName>
    </submittedName>
</protein>
<accession>A0AAJ0CLC8</accession>
<reference evidence="1" key="1">
    <citation type="submission" date="2023-06" db="EMBL/GenBank/DDBJ databases">
        <title>Conoideocrella luteorostrata (Hypocreales: Clavicipitaceae), a potential biocontrol fungus for elongate hemlock scale in United States Christmas tree production areas.</title>
        <authorList>
            <person name="Barrett H."/>
            <person name="Lovett B."/>
            <person name="Macias A.M."/>
            <person name="Stajich J.E."/>
            <person name="Kasson M.T."/>
        </authorList>
    </citation>
    <scope>NUCLEOTIDE SEQUENCE</scope>
    <source>
        <strain evidence="1">ARSEF 14590</strain>
    </source>
</reference>
<evidence type="ECO:0000313" key="1">
    <source>
        <dbReference type="EMBL" id="KAK2594752.1"/>
    </source>
</evidence>
<dbReference type="Proteomes" id="UP001251528">
    <property type="component" value="Unassembled WGS sequence"/>
</dbReference>
<proteinExistence type="predicted"/>
<sequence>MYGMNILRGVTRNKKIKDAIVEPDLDYIVMLEDLALKYKLNVAAAHGFDTLEASRHDEANTKTYIDLWIIQMSAEVSAVDRVAMGDTTY</sequence>
<dbReference type="EMBL" id="JASWJB010000157">
    <property type="protein sequence ID" value="KAK2594752.1"/>
    <property type="molecule type" value="Genomic_DNA"/>
</dbReference>
<name>A0AAJ0CLC8_9HYPO</name>
<evidence type="ECO:0000313" key="2">
    <source>
        <dbReference type="Proteomes" id="UP001251528"/>
    </source>
</evidence>